<feature type="region of interest" description="Disordered" evidence="1">
    <location>
        <begin position="95"/>
        <end position="120"/>
    </location>
</feature>
<name>A0A1H1JG83_9BURK</name>
<evidence type="ECO:0000313" key="4">
    <source>
        <dbReference type="Proteomes" id="UP000199365"/>
    </source>
</evidence>
<feature type="signal peptide" evidence="2">
    <location>
        <begin position="1"/>
        <end position="17"/>
    </location>
</feature>
<dbReference type="Proteomes" id="UP000199365">
    <property type="component" value="Unassembled WGS sequence"/>
</dbReference>
<accession>A0A1H1JG83</accession>
<reference evidence="4" key="1">
    <citation type="submission" date="2016-10" db="EMBL/GenBank/DDBJ databases">
        <authorList>
            <person name="Varghese N."/>
            <person name="Submissions S."/>
        </authorList>
    </citation>
    <scope>NUCLEOTIDE SEQUENCE [LARGE SCALE GENOMIC DNA]</scope>
    <source>
        <strain evidence="4">DUS833</strain>
    </source>
</reference>
<organism evidence="3 4">
    <name type="scientific">Paraburkholderia tuberum</name>
    <dbReference type="NCBI Taxonomy" id="157910"/>
    <lineage>
        <taxon>Bacteria</taxon>
        <taxon>Pseudomonadati</taxon>
        <taxon>Pseudomonadota</taxon>
        <taxon>Betaproteobacteria</taxon>
        <taxon>Burkholderiales</taxon>
        <taxon>Burkholderiaceae</taxon>
        <taxon>Paraburkholderia</taxon>
    </lineage>
</organism>
<feature type="chain" id="PRO_5011656072" description="Lipoprotein" evidence="2">
    <location>
        <begin position="18"/>
        <end position="120"/>
    </location>
</feature>
<evidence type="ECO:0000256" key="1">
    <source>
        <dbReference type="SAM" id="MobiDB-lite"/>
    </source>
</evidence>
<sequence>MSILCRIKIAVTACSVAAGCVSQPIGPAVAVKPGRDKPFTVFLRDDAQCKQYAREQLASGVDTRAASDAHVPRAQLNVQQRYDLAYLECMHAKGNDVSERAEPTTEPEPDIRTSAAENFP</sequence>
<dbReference type="STRING" id="157910.SAMN05445850_4792"/>
<protein>
    <recommendedName>
        <fullName evidence="5">Lipoprotein</fullName>
    </recommendedName>
</protein>
<dbReference type="AlphaFoldDB" id="A0A1H1JG83"/>
<evidence type="ECO:0000313" key="3">
    <source>
        <dbReference type="EMBL" id="SDR49018.1"/>
    </source>
</evidence>
<dbReference type="EMBL" id="FNKX01000002">
    <property type="protein sequence ID" value="SDR49018.1"/>
    <property type="molecule type" value="Genomic_DNA"/>
</dbReference>
<keyword evidence="4" id="KW-1185">Reference proteome</keyword>
<evidence type="ECO:0008006" key="5">
    <source>
        <dbReference type="Google" id="ProtNLM"/>
    </source>
</evidence>
<proteinExistence type="predicted"/>
<keyword evidence="2" id="KW-0732">Signal</keyword>
<evidence type="ECO:0000256" key="2">
    <source>
        <dbReference type="SAM" id="SignalP"/>
    </source>
</evidence>
<gene>
    <name evidence="3" type="ORF">SAMN05445850_4792</name>
</gene>
<dbReference type="PROSITE" id="PS51257">
    <property type="entry name" value="PROKAR_LIPOPROTEIN"/>
    <property type="match status" value="1"/>
</dbReference>